<dbReference type="SUPFAM" id="SSF53098">
    <property type="entry name" value="Ribonuclease H-like"/>
    <property type="match status" value="1"/>
</dbReference>
<dbReference type="GO" id="GO:0015074">
    <property type="term" value="P:DNA integration"/>
    <property type="evidence" value="ECO:0007669"/>
    <property type="project" value="InterPro"/>
</dbReference>
<protein>
    <recommendedName>
        <fullName evidence="1">RNA-directed DNA polymerase</fullName>
        <ecNumber evidence="1">2.7.7.49</ecNumber>
    </recommendedName>
</protein>
<dbReference type="Proteomes" id="UP000502823">
    <property type="component" value="Unassembled WGS sequence"/>
</dbReference>
<evidence type="ECO:0000313" key="9">
    <source>
        <dbReference type="EMBL" id="GFG35060.1"/>
    </source>
</evidence>
<keyword evidence="3" id="KW-0548">Nucleotidyltransferase</keyword>
<dbReference type="PANTHER" id="PTHR37984:SF5">
    <property type="entry name" value="PROTEIN NYNRIN-LIKE"/>
    <property type="match status" value="1"/>
</dbReference>
<dbReference type="EC" id="2.7.7.49" evidence="1"/>
<keyword evidence="5" id="KW-0255">Endonuclease</keyword>
<evidence type="ECO:0000256" key="4">
    <source>
        <dbReference type="ARBA" id="ARBA00022722"/>
    </source>
</evidence>
<evidence type="ECO:0000256" key="2">
    <source>
        <dbReference type="ARBA" id="ARBA00022679"/>
    </source>
</evidence>
<evidence type="ECO:0000256" key="5">
    <source>
        <dbReference type="ARBA" id="ARBA00022759"/>
    </source>
</evidence>
<dbReference type="InterPro" id="IPR036397">
    <property type="entry name" value="RNaseH_sf"/>
</dbReference>
<dbReference type="GO" id="GO:0042575">
    <property type="term" value="C:DNA polymerase complex"/>
    <property type="evidence" value="ECO:0007669"/>
    <property type="project" value="UniProtKB-ARBA"/>
</dbReference>
<evidence type="ECO:0000256" key="1">
    <source>
        <dbReference type="ARBA" id="ARBA00012493"/>
    </source>
</evidence>
<sequence>MPRMWNHYSCYYVKVLDGIRQTTCSKHLKFYDEDLPKAFIWCTQESQDGKFNIISTASRVLNHAEQGYTTCEKEFISIVYALNRFKVYVYGRKIVLNTDNKALTFLNKCVITSNRVARWMVEICQFDVEIRHIKGVQNHLADILSRNPSGLTDKETRNPTRPDQVMVHHIQLYEDKSLKQDLKTLATLQETDDRLAALKREATAHPTDGDQLLLRDDVLYCRDGKLQQRWKAMLPHCLESKVFKFTHFSLGHSGVEKGMEEIKRVFCVRNLGRKLRRFIACCEVCQRTKHLNRSHNVEEKRHLPKKPGDVRAVDVYGSLPVARGNVRYVFVCYDVFSKFVKLYALKSATTKACLNKLVNNYFGNVITPRVILSDNATQFRSPSWRKALQQHGVEVRFAPVRHPESNPSERCVREFSKFCRIYCHENHKQWGQLLQHIERWVNNTVASSTGYTPCELMYGTERPNIFSKLTPKVEGPDQETEAIEQKLENAYARMRKRALAREKRRKRGKANWEPQLQERVLVKVQPVSDAIKGITSKFMNVYEGPYFISKVLNNSAYEVQD</sequence>
<keyword evidence="7" id="KW-0695">RNA-directed DNA polymerase</keyword>
<evidence type="ECO:0000259" key="8">
    <source>
        <dbReference type="PROSITE" id="PS50994"/>
    </source>
</evidence>
<dbReference type="InterPro" id="IPR050951">
    <property type="entry name" value="Retrovirus_Pol_polyprotein"/>
</dbReference>
<dbReference type="Pfam" id="PF00665">
    <property type="entry name" value="rve"/>
    <property type="match status" value="1"/>
</dbReference>
<dbReference type="SUPFAM" id="SSF56672">
    <property type="entry name" value="DNA/RNA polymerases"/>
    <property type="match status" value="1"/>
</dbReference>
<dbReference type="Gene3D" id="3.30.420.10">
    <property type="entry name" value="Ribonuclease H-like superfamily/Ribonuclease H"/>
    <property type="match status" value="1"/>
</dbReference>
<dbReference type="CDD" id="cd09274">
    <property type="entry name" value="RNase_HI_RT_Ty3"/>
    <property type="match status" value="1"/>
</dbReference>
<evidence type="ECO:0000256" key="3">
    <source>
        <dbReference type="ARBA" id="ARBA00022695"/>
    </source>
</evidence>
<keyword evidence="6" id="KW-0378">Hydrolase</keyword>
<dbReference type="GO" id="GO:0004519">
    <property type="term" value="F:endonuclease activity"/>
    <property type="evidence" value="ECO:0007669"/>
    <property type="project" value="UniProtKB-KW"/>
</dbReference>
<dbReference type="InterPro" id="IPR012337">
    <property type="entry name" value="RNaseH-like_sf"/>
</dbReference>
<dbReference type="InterPro" id="IPR001584">
    <property type="entry name" value="Integrase_cat-core"/>
</dbReference>
<keyword evidence="2" id="KW-0808">Transferase</keyword>
<proteinExistence type="predicted"/>
<dbReference type="Pfam" id="PF17921">
    <property type="entry name" value="Integrase_H2C2"/>
    <property type="match status" value="1"/>
</dbReference>
<dbReference type="GO" id="GO:0003676">
    <property type="term" value="F:nucleic acid binding"/>
    <property type="evidence" value="ECO:0007669"/>
    <property type="project" value="InterPro"/>
</dbReference>
<dbReference type="AlphaFoldDB" id="A0A6L2PTW4"/>
<name>A0A6L2PTW4_COPFO</name>
<dbReference type="GO" id="GO:0016787">
    <property type="term" value="F:hydrolase activity"/>
    <property type="evidence" value="ECO:0007669"/>
    <property type="project" value="UniProtKB-KW"/>
</dbReference>
<dbReference type="PANTHER" id="PTHR37984">
    <property type="entry name" value="PROTEIN CBG26694"/>
    <property type="match status" value="1"/>
</dbReference>
<reference evidence="10" key="1">
    <citation type="submission" date="2020-01" db="EMBL/GenBank/DDBJ databases">
        <title>Draft genome sequence of the Termite Coptotermes fromosanus.</title>
        <authorList>
            <person name="Itakura S."/>
            <person name="Yosikawa Y."/>
            <person name="Umezawa K."/>
        </authorList>
    </citation>
    <scope>NUCLEOTIDE SEQUENCE [LARGE SCALE GENOMIC DNA]</scope>
</reference>
<gene>
    <name evidence="9" type="ORF">Cfor_02746</name>
</gene>
<accession>A0A6L2PTW4</accession>
<dbReference type="InterPro" id="IPR041588">
    <property type="entry name" value="Integrase_H2C2"/>
</dbReference>
<evidence type="ECO:0000256" key="7">
    <source>
        <dbReference type="ARBA" id="ARBA00022918"/>
    </source>
</evidence>
<feature type="domain" description="Integrase catalytic" evidence="8">
    <location>
        <begin position="303"/>
        <end position="461"/>
    </location>
</feature>
<dbReference type="OrthoDB" id="427924at2759"/>
<comment type="caution">
    <text evidence="9">The sequence shown here is derived from an EMBL/GenBank/DDBJ whole genome shotgun (WGS) entry which is preliminary data.</text>
</comment>
<dbReference type="PROSITE" id="PS50994">
    <property type="entry name" value="INTEGRASE"/>
    <property type="match status" value="1"/>
</dbReference>
<keyword evidence="10" id="KW-1185">Reference proteome</keyword>
<dbReference type="Pfam" id="PF17917">
    <property type="entry name" value="RT_RNaseH"/>
    <property type="match status" value="1"/>
</dbReference>
<dbReference type="EMBL" id="BLKM01008825">
    <property type="protein sequence ID" value="GFG35060.1"/>
    <property type="molecule type" value="Genomic_DNA"/>
</dbReference>
<dbReference type="InterPro" id="IPR041373">
    <property type="entry name" value="RT_RNaseH"/>
</dbReference>
<dbReference type="InterPro" id="IPR043502">
    <property type="entry name" value="DNA/RNA_pol_sf"/>
</dbReference>
<organism evidence="9 10">
    <name type="scientific">Coptotermes formosanus</name>
    <name type="common">Formosan subterranean termite</name>
    <dbReference type="NCBI Taxonomy" id="36987"/>
    <lineage>
        <taxon>Eukaryota</taxon>
        <taxon>Metazoa</taxon>
        <taxon>Ecdysozoa</taxon>
        <taxon>Arthropoda</taxon>
        <taxon>Hexapoda</taxon>
        <taxon>Insecta</taxon>
        <taxon>Pterygota</taxon>
        <taxon>Neoptera</taxon>
        <taxon>Polyneoptera</taxon>
        <taxon>Dictyoptera</taxon>
        <taxon>Blattodea</taxon>
        <taxon>Blattoidea</taxon>
        <taxon>Termitoidae</taxon>
        <taxon>Rhinotermitidae</taxon>
        <taxon>Coptotermes</taxon>
    </lineage>
</organism>
<evidence type="ECO:0000313" key="10">
    <source>
        <dbReference type="Proteomes" id="UP000502823"/>
    </source>
</evidence>
<dbReference type="GO" id="GO:0003964">
    <property type="term" value="F:RNA-directed DNA polymerase activity"/>
    <property type="evidence" value="ECO:0007669"/>
    <property type="project" value="UniProtKB-KW"/>
</dbReference>
<dbReference type="Gene3D" id="1.10.340.70">
    <property type="match status" value="1"/>
</dbReference>
<dbReference type="InParanoid" id="A0A6L2PTW4"/>
<keyword evidence="4" id="KW-0540">Nuclease</keyword>
<evidence type="ECO:0000256" key="6">
    <source>
        <dbReference type="ARBA" id="ARBA00022801"/>
    </source>
</evidence>